<dbReference type="RefSeq" id="WP_209650560.1">
    <property type="nucleotide sequence ID" value="NZ_JBEPNV010000001.1"/>
</dbReference>
<proteinExistence type="predicted"/>
<evidence type="ECO:0000313" key="3">
    <source>
        <dbReference type="Proteomes" id="UP001549119"/>
    </source>
</evidence>
<dbReference type="InterPro" id="IPR021361">
    <property type="entry name" value="Tad2-like_dom"/>
</dbReference>
<organism evidence="2 3">
    <name type="scientific">Methylobacterium radiotolerans</name>
    <dbReference type="NCBI Taxonomy" id="31998"/>
    <lineage>
        <taxon>Bacteria</taxon>
        <taxon>Pseudomonadati</taxon>
        <taxon>Pseudomonadota</taxon>
        <taxon>Alphaproteobacteria</taxon>
        <taxon>Hyphomicrobiales</taxon>
        <taxon>Methylobacteriaceae</taxon>
        <taxon>Methylobacterium</taxon>
    </lineage>
</organism>
<accession>A0ABV2NNV2</accession>
<dbReference type="Pfam" id="PF11195">
    <property type="entry name" value="Tad2-like"/>
    <property type="match status" value="1"/>
</dbReference>
<protein>
    <recommendedName>
        <fullName evidence="1">Thoeris anti-defense 2-like domain-containing protein</fullName>
    </recommendedName>
</protein>
<dbReference type="Proteomes" id="UP001549119">
    <property type="component" value="Unassembled WGS sequence"/>
</dbReference>
<comment type="caution">
    <text evidence="2">The sequence shown here is derived from an EMBL/GenBank/DDBJ whole genome shotgun (WGS) entry which is preliminary data.</text>
</comment>
<keyword evidence="3" id="KW-1185">Reference proteome</keyword>
<name>A0ABV2NNV2_9HYPH</name>
<evidence type="ECO:0000259" key="1">
    <source>
        <dbReference type="Pfam" id="PF11195"/>
    </source>
</evidence>
<reference evidence="2 3" key="1">
    <citation type="submission" date="2024-06" db="EMBL/GenBank/DDBJ databases">
        <title>Genomics of switchgrass bacterial isolates.</title>
        <authorList>
            <person name="Shade A."/>
        </authorList>
    </citation>
    <scope>NUCLEOTIDE SEQUENCE [LARGE SCALE GENOMIC DNA]</scope>
    <source>
        <strain evidence="2 3">PvP084</strain>
    </source>
</reference>
<gene>
    <name evidence="2" type="ORF">ABIC20_005329</name>
</gene>
<feature type="domain" description="Thoeris anti-defense 2-like" evidence="1">
    <location>
        <begin position="132"/>
        <end position="224"/>
    </location>
</feature>
<sequence>MGCGPKDESDVVPSEQGVVVGSSLPPFSPTHISHKRVQAYPLVRLRLDEQDERGLIAIVDVGGSHREIPVPASITARGTPEPGSMLVRYEPNEREPDGYFAFSPRAPFDAGYTAIVPAEHRKSYEGGGRGLTFGQALEQLKAGDRIAREGWNGKGMWLALSGPLAGREIAFENFWSKPCSEFARLNGGSATVLPCINMKTATGEILMGWLASQSDMLADDWMVVSA</sequence>
<dbReference type="EMBL" id="JBEPNW010000002">
    <property type="protein sequence ID" value="MET3868020.1"/>
    <property type="molecule type" value="Genomic_DNA"/>
</dbReference>
<evidence type="ECO:0000313" key="2">
    <source>
        <dbReference type="EMBL" id="MET3868020.1"/>
    </source>
</evidence>